<proteinExistence type="predicted"/>
<reference evidence="1" key="1">
    <citation type="journal article" date="2015" name="Nature">
        <title>Complex archaea that bridge the gap between prokaryotes and eukaryotes.</title>
        <authorList>
            <person name="Spang A."/>
            <person name="Saw J.H."/>
            <person name="Jorgensen S.L."/>
            <person name="Zaremba-Niedzwiedzka K."/>
            <person name="Martijn J."/>
            <person name="Lind A.E."/>
            <person name="van Eijk R."/>
            <person name="Schleper C."/>
            <person name="Guy L."/>
            <person name="Ettema T.J."/>
        </authorList>
    </citation>
    <scope>NUCLEOTIDE SEQUENCE</scope>
</reference>
<dbReference type="AlphaFoldDB" id="A0A0F9WZW1"/>
<organism evidence="1">
    <name type="scientific">marine sediment metagenome</name>
    <dbReference type="NCBI Taxonomy" id="412755"/>
    <lineage>
        <taxon>unclassified sequences</taxon>
        <taxon>metagenomes</taxon>
        <taxon>ecological metagenomes</taxon>
    </lineage>
</organism>
<evidence type="ECO:0000313" key="1">
    <source>
        <dbReference type="EMBL" id="KKN92036.1"/>
    </source>
</evidence>
<gene>
    <name evidence="1" type="ORF">LCGC14_0213170</name>
</gene>
<name>A0A0F9WZW1_9ZZZZ</name>
<accession>A0A0F9WZW1</accession>
<comment type="caution">
    <text evidence="1">The sequence shown here is derived from an EMBL/GenBank/DDBJ whole genome shotgun (WGS) entry which is preliminary data.</text>
</comment>
<dbReference type="EMBL" id="LAZR01000098">
    <property type="protein sequence ID" value="KKN92036.1"/>
    <property type="molecule type" value="Genomic_DNA"/>
</dbReference>
<sequence>MMTRLTIITALIALFGVSFSFLAQNSVNRPGSAFASVAGSDCGYRIGIVCPLERDPTTTRAKF</sequence>
<protein>
    <submittedName>
        <fullName evidence="1">Uncharacterized protein</fullName>
    </submittedName>
</protein>